<dbReference type="PANTHER" id="PTHR47245:SF2">
    <property type="entry name" value="PEPTIDYL-PROLYL CIS-TRANS ISOMERASE HP_0175-RELATED"/>
    <property type="match status" value="1"/>
</dbReference>
<dbReference type="SUPFAM" id="SSF109998">
    <property type="entry name" value="Triger factor/SurA peptide-binding domain-like"/>
    <property type="match status" value="1"/>
</dbReference>
<dbReference type="Proteomes" id="UP000240621">
    <property type="component" value="Unassembled WGS sequence"/>
</dbReference>
<feature type="chain" id="PRO_5015204075" evidence="2">
    <location>
        <begin position="24"/>
        <end position="649"/>
    </location>
</feature>
<feature type="domain" description="PpiC" evidence="3">
    <location>
        <begin position="230"/>
        <end position="333"/>
    </location>
</feature>
<evidence type="ECO:0000256" key="1">
    <source>
        <dbReference type="PROSITE-ProRule" id="PRU00278"/>
    </source>
</evidence>
<dbReference type="Proteomes" id="UP000396862">
    <property type="component" value="Unassembled WGS sequence"/>
</dbReference>
<dbReference type="PANTHER" id="PTHR47245">
    <property type="entry name" value="PEPTIDYLPROLYL ISOMERASE"/>
    <property type="match status" value="1"/>
</dbReference>
<dbReference type="RefSeq" id="WP_106542271.1">
    <property type="nucleotide sequence ID" value="NZ_BLAU01000001.1"/>
</dbReference>
<dbReference type="InterPro" id="IPR046357">
    <property type="entry name" value="PPIase_dom_sf"/>
</dbReference>
<dbReference type="AlphaFoldDB" id="A0A2P8CCG5"/>
<reference evidence="4 7" key="2">
    <citation type="submission" date="2019-10" db="EMBL/GenBank/DDBJ databases">
        <title>Prolixibacter strains distinguished by the presence of nitrate reductase genes were adept at nitrate-dependent anaerobic corrosion of metallic iron and carbon steel.</title>
        <authorList>
            <person name="Iino T."/>
            <person name="Shono N."/>
            <person name="Ito K."/>
            <person name="Nakamura R."/>
            <person name="Sueoka K."/>
            <person name="Harayama S."/>
            <person name="Ohkuma M."/>
        </authorList>
    </citation>
    <scope>NUCLEOTIDE SEQUENCE [LARGE SCALE GENOMIC DNA]</scope>
    <source>
        <strain evidence="4 7">MIC1-1</strain>
    </source>
</reference>
<keyword evidence="7" id="KW-1185">Reference proteome</keyword>
<dbReference type="InterPro" id="IPR050245">
    <property type="entry name" value="PrsA_foldase"/>
</dbReference>
<dbReference type="OrthoDB" id="14196at2"/>
<dbReference type="Pfam" id="PF00639">
    <property type="entry name" value="Rotamase"/>
    <property type="match status" value="1"/>
</dbReference>
<dbReference type="PROSITE" id="PS50198">
    <property type="entry name" value="PPIC_PPIASE_2"/>
    <property type="match status" value="2"/>
</dbReference>
<proteinExistence type="predicted"/>
<reference evidence="5 6" key="1">
    <citation type="submission" date="2018-03" db="EMBL/GenBank/DDBJ databases">
        <title>Genomic Encyclopedia of Archaeal and Bacterial Type Strains, Phase II (KMG-II): from individual species to whole genera.</title>
        <authorList>
            <person name="Goeker M."/>
        </authorList>
    </citation>
    <scope>NUCLEOTIDE SEQUENCE [LARGE SCALE GENOMIC DNA]</scope>
    <source>
        <strain evidence="5 6">DSM 27267</strain>
    </source>
</reference>
<evidence type="ECO:0000313" key="5">
    <source>
        <dbReference type="EMBL" id="PSK82663.1"/>
    </source>
</evidence>
<dbReference type="Gene3D" id="3.10.50.40">
    <property type="match status" value="2"/>
</dbReference>
<dbReference type="Pfam" id="PF13616">
    <property type="entry name" value="Rotamase_3"/>
    <property type="match status" value="1"/>
</dbReference>
<evidence type="ECO:0000313" key="4">
    <source>
        <dbReference type="EMBL" id="GET21515.1"/>
    </source>
</evidence>
<gene>
    <name evidence="5" type="ORF">CLV93_10555</name>
    <name evidence="4" type="ORF">JCM18694_17610</name>
</gene>
<name>A0A2P8CCG5_9BACT</name>
<comment type="caution">
    <text evidence="5">The sequence shown here is derived from an EMBL/GenBank/DDBJ whole genome shotgun (WGS) entry which is preliminary data.</text>
</comment>
<evidence type="ECO:0000259" key="3">
    <source>
        <dbReference type="PROSITE" id="PS50198"/>
    </source>
</evidence>
<keyword evidence="1" id="KW-0697">Rotamase</keyword>
<dbReference type="GO" id="GO:0003755">
    <property type="term" value="F:peptidyl-prolyl cis-trans isomerase activity"/>
    <property type="evidence" value="ECO:0007669"/>
    <property type="project" value="UniProtKB-KW"/>
</dbReference>
<dbReference type="EMBL" id="PYGC01000005">
    <property type="protein sequence ID" value="PSK82663.1"/>
    <property type="molecule type" value="Genomic_DNA"/>
</dbReference>
<sequence>MFKSICSVLLLLLLTLTGISANAKEKQVIMTIGGDKIYSDEFLRMYRKNNLSLPDSLQKTPQEYLQLFIDFKLKVRAAEALGMDTLSSFKRELARYREESAAPYLTDSTIDEQLVRTMYHRMTTEVKASHILIRIPRNASPADTLKAWNQINDLRQRAMSGDDFAKLALNYSQDPSARNNKGELGYFSGFMMVYPFEKAAYETPVGQISPIVRTRFGYHLIKVEDKRPSPGEMHAAHIMFFVRPGSSPEAEAQIHAKADSVYKMLQNGADFAQLAKKYSDDKKSGANGGVLPWFRSGRMIPEIAETAFALKKDGDYSKPVRSPYGWHIIKRLAVRPVPTFDELRPKIIENLKKSPERNKEAKAAFIRKLKSEYTLNENPTTQEWLSSLKGSTKDSLQAKAEPMTNKPLFSINKKPFSQAEFIDFIQRKEHSHKPLKKEQIDNYYDHFKDQSFLNYEDSQLEKKYPDFRLLVKEYHDGLLLFNITDQKVWQKAAKDTTGLKEFYANHRENYRTERYFGGTVYLCPSHKIATEVDKMVEAGKDSTIIIQKLKNLEGFSHQTGKFRKGDNPAVDFYIFNDKDAITEAQAGLAVLQGKAHPNGYEPLKDVRGTCLADYQDYLEKQWVKQLRLKYPVKVKQQAMNKILKHTAEK</sequence>
<accession>A0A2P8CCG5</accession>
<feature type="signal peptide" evidence="2">
    <location>
        <begin position="1"/>
        <end position="23"/>
    </location>
</feature>
<keyword evidence="1 5" id="KW-0413">Isomerase</keyword>
<keyword evidence="2" id="KW-0732">Signal</keyword>
<evidence type="ECO:0000313" key="7">
    <source>
        <dbReference type="Proteomes" id="UP000396862"/>
    </source>
</evidence>
<dbReference type="EMBL" id="BLAU01000001">
    <property type="protein sequence ID" value="GET21515.1"/>
    <property type="molecule type" value="Genomic_DNA"/>
</dbReference>
<protein>
    <submittedName>
        <fullName evidence="4 5">Peptidyl-prolyl cis-trans isomerase</fullName>
    </submittedName>
</protein>
<dbReference type="InterPro" id="IPR027304">
    <property type="entry name" value="Trigger_fact/SurA_dom_sf"/>
</dbReference>
<organism evidence="5 6">
    <name type="scientific">Prolixibacter denitrificans</name>
    <dbReference type="NCBI Taxonomy" id="1541063"/>
    <lineage>
        <taxon>Bacteria</taxon>
        <taxon>Pseudomonadati</taxon>
        <taxon>Bacteroidota</taxon>
        <taxon>Bacteroidia</taxon>
        <taxon>Marinilabiliales</taxon>
        <taxon>Prolixibacteraceae</taxon>
        <taxon>Prolixibacter</taxon>
    </lineage>
</organism>
<dbReference type="SUPFAM" id="SSF54534">
    <property type="entry name" value="FKBP-like"/>
    <property type="match status" value="2"/>
</dbReference>
<evidence type="ECO:0000313" key="6">
    <source>
        <dbReference type="Proteomes" id="UP000240621"/>
    </source>
</evidence>
<feature type="domain" description="PpiC" evidence="3">
    <location>
        <begin position="123"/>
        <end position="225"/>
    </location>
</feature>
<evidence type="ECO:0000256" key="2">
    <source>
        <dbReference type="SAM" id="SignalP"/>
    </source>
</evidence>
<dbReference type="InterPro" id="IPR000297">
    <property type="entry name" value="PPIase_PpiC"/>
</dbReference>